<evidence type="ECO:0000256" key="6">
    <source>
        <dbReference type="ARBA" id="ARBA00022833"/>
    </source>
</evidence>
<keyword evidence="11" id="KW-0010">Activator</keyword>
<dbReference type="FunFam" id="2.60.40.3180:FF:000004">
    <property type="entry name" value="Transcription factor COE1"/>
    <property type="match status" value="1"/>
</dbReference>
<keyword evidence="4 18" id="KW-0479">Metal-binding</keyword>
<dbReference type="Pfam" id="PF16423">
    <property type="entry name" value="COE1_HLH"/>
    <property type="match status" value="1"/>
</dbReference>
<evidence type="ECO:0000256" key="14">
    <source>
        <dbReference type="ARBA" id="ARBA00054317"/>
    </source>
</evidence>
<dbReference type="GO" id="GO:0003700">
    <property type="term" value="F:DNA-binding transcription factor activity"/>
    <property type="evidence" value="ECO:0007669"/>
    <property type="project" value="InterPro"/>
</dbReference>
<evidence type="ECO:0000256" key="18">
    <source>
        <dbReference type="RuleBase" id="RU004489"/>
    </source>
</evidence>
<evidence type="ECO:0000256" key="2">
    <source>
        <dbReference type="ARBA" id="ARBA00010340"/>
    </source>
</evidence>
<keyword evidence="6 18" id="KW-0862">Zinc</keyword>
<keyword evidence="5 18" id="KW-0863">Zinc-finger</keyword>
<accession>A0A091XQZ1</accession>
<dbReference type="GO" id="GO:0003677">
    <property type="term" value="F:DNA binding"/>
    <property type="evidence" value="ECO:0007669"/>
    <property type="project" value="UniProtKB-KW"/>
</dbReference>
<evidence type="ECO:0000256" key="8">
    <source>
        <dbReference type="ARBA" id="ARBA00022990"/>
    </source>
</evidence>
<dbReference type="Gene3D" id="2.60.40.10">
    <property type="entry name" value="Immunoglobulins"/>
    <property type="match status" value="1"/>
</dbReference>
<evidence type="ECO:0000256" key="16">
    <source>
        <dbReference type="ARBA" id="ARBA00067873"/>
    </source>
</evidence>
<dbReference type="InterPro" id="IPR002909">
    <property type="entry name" value="IPT_dom"/>
</dbReference>
<evidence type="ECO:0000256" key="7">
    <source>
        <dbReference type="ARBA" id="ARBA00022843"/>
    </source>
</evidence>
<sequence length="577" mass="62411">MFGIQENIPRGGTTMKEELLGSGMNPVRSWMHTAGGCSATDVSAAGDCQAGVSWALSRWKQRIAERSQRNPLARAPHRCLPHHFQTGFFLCVKRRPFPNPPFISSLYSLLAPEWTLQEADIFGSLEHRCLQKLTFSTPACSLFFLYTHCLLSARCLGESVICAGAQPAAPLTVRRFFLKFFLKCNQNCLKNAGNPRDMRRFQVVVSTTVNVDGHVLAVSDNMFVHNNSKHGRRARRLDPSEATPCIKAISPSEGWTTGGATVIIIGDNFFDGLQVVFGTMLVWSELITPHAIRVQTPPRHIPGVVEVTLSYKSKQFCKGAPGRFVYTALNEPTIDYGFQRLQKVIPRHPGDPERLPKEVLLKRAADLVEALYGMPHNNQEIILKRAADIAEALYSVPRNHNQIPTLANTPAHTGMMGVNSFSSQLAVNVSETSQANDQVGYSRNTSSVSPRGYVPSSTPQQSNYNTVSNSMNGYGNAGMPNLGVPGSPGFLNGSSANSPYGIVPSSPTMAASSVTLPSNCSSTHGIFSFSPANVISAVKQKSAFAPVVRPQASPPPSCTSANGNGLQAMSGLVVPPM</sequence>
<name>A0A091XQZ1_OPIHO</name>
<evidence type="ECO:0000313" key="21">
    <source>
        <dbReference type="EMBL" id="KFR15376.1"/>
    </source>
</evidence>
<dbReference type="InterPro" id="IPR038006">
    <property type="entry name" value="COE_IPT"/>
</dbReference>
<reference evidence="21 22" key="1">
    <citation type="submission" date="2014-04" db="EMBL/GenBank/DDBJ databases">
        <title>Genome evolution of avian class.</title>
        <authorList>
            <person name="Zhang G."/>
            <person name="Li C."/>
        </authorList>
    </citation>
    <scope>NUCLEOTIDE SEQUENCE [LARGE SCALE GENOMIC DNA]</scope>
    <source>
        <strain evidence="21">BGI_N306</strain>
    </source>
</reference>
<dbReference type="InterPro" id="IPR003523">
    <property type="entry name" value="Transcription_factor_COE"/>
</dbReference>
<keyword evidence="12 18" id="KW-0804">Transcription</keyword>
<dbReference type="CDD" id="cd01175">
    <property type="entry name" value="IPT_COE"/>
    <property type="match status" value="1"/>
</dbReference>
<dbReference type="Proteomes" id="UP000053605">
    <property type="component" value="Unassembled WGS sequence"/>
</dbReference>
<evidence type="ECO:0000256" key="13">
    <source>
        <dbReference type="ARBA" id="ARBA00023242"/>
    </source>
</evidence>
<keyword evidence="9 18" id="KW-0805">Transcription regulation</keyword>
<evidence type="ECO:0000313" key="22">
    <source>
        <dbReference type="Proteomes" id="UP000053605"/>
    </source>
</evidence>
<protein>
    <recommendedName>
        <fullName evidence="16">Transcription factor COE1</fullName>
    </recommendedName>
    <alternativeName>
        <fullName evidence="17">Early B-cell factor</fullName>
    </alternativeName>
</protein>
<evidence type="ECO:0000256" key="12">
    <source>
        <dbReference type="ARBA" id="ARBA00023163"/>
    </source>
</evidence>
<evidence type="ECO:0000259" key="20">
    <source>
        <dbReference type="SMART" id="SM00429"/>
    </source>
</evidence>
<keyword evidence="13 18" id="KW-0539">Nucleus</keyword>
<dbReference type="FunFam" id="1.10.287.4280:FF:000001">
    <property type="entry name" value="transcription factor COE1 isoform X2"/>
    <property type="match status" value="1"/>
</dbReference>
<keyword evidence="18" id="KW-0217">Developmental protein</keyword>
<feature type="region of interest" description="Disordered" evidence="19">
    <location>
        <begin position="432"/>
        <end position="463"/>
    </location>
</feature>
<comment type="subcellular location">
    <subcellularLocation>
        <location evidence="1 18">Nucleus</location>
    </subcellularLocation>
</comment>
<dbReference type="PANTHER" id="PTHR10747">
    <property type="entry name" value="TRANSCRIPTION FACTOR COE FAMILY MEMBER"/>
    <property type="match status" value="1"/>
</dbReference>
<dbReference type="AlphaFoldDB" id="A0A091XQZ1"/>
<keyword evidence="22" id="KW-1185">Reference proteome</keyword>
<comment type="similarity">
    <text evidence="2 18">Belongs to the COE family.</text>
</comment>
<evidence type="ECO:0000256" key="11">
    <source>
        <dbReference type="ARBA" id="ARBA00023159"/>
    </source>
</evidence>
<dbReference type="SUPFAM" id="SSF81296">
    <property type="entry name" value="E set domains"/>
    <property type="match status" value="1"/>
</dbReference>
<dbReference type="Pfam" id="PF16422">
    <property type="entry name" value="COE1_DBD"/>
    <property type="match status" value="1"/>
</dbReference>
<dbReference type="InterPro" id="IPR013783">
    <property type="entry name" value="Ig-like_fold"/>
</dbReference>
<gene>
    <name evidence="21" type="ORF">N306_02572</name>
</gene>
<dbReference type="GO" id="GO:0005634">
    <property type="term" value="C:nucleus"/>
    <property type="evidence" value="ECO:0007669"/>
    <property type="project" value="UniProtKB-SubCell"/>
</dbReference>
<comment type="function">
    <text evidence="14">Key pioneer transcription factor of B-cell specification and commitment. Recognizes variations of the palindromic sequence 5'-ATTCCCNNGGGAATT-3'. Operates in a transcription factor network to activate B-cell-specific genes and repress genes associated with alternative cell fates. For instance, positively regulates many B-cell specific genes including BCR or CD40 while repressing genes that direct cells into alternative lineages, including GATA3 and TCF7 for the T-cell lineage. In addition to its role during lymphopoiesis, controls the thermogenic gene program in adipocytes during development and in response to environmental cold.</text>
</comment>
<dbReference type="GO" id="GO:0008270">
    <property type="term" value="F:zinc ion binding"/>
    <property type="evidence" value="ECO:0007669"/>
    <property type="project" value="UniProtKB-KW"/>
</dbReference>
<keyword evidence="7" id="KW-0832">Ubl conjugation</keyword>
<keyword evidence="8" id="KW-0007">Acetylation</keyword>
<evidence type="ECO:0000256" key="15">
    <source>
        <dbReference type="ARBA" id="ARBA00063670"/>
    </source>
</evidence>
<evidence type="ECO:0000256" key="17">
    <source>
        <dbReference type="ARBA" id="ARBA00076923"/>
    </source>
</evidence>
<dbReference type="EMBL" id="KK735700">
    <property type="protein sequence ID" value="KFR15376.1"/>
    <property type="molecule type" value="Genomic_DNA"/>
</dbReference>
<organism evidence="21 22">
    <name type="scientific">Opisthocomus hoazin</name>
    <name type="common">Hoatzin</name>
    <name type="synonym">Phasianus hoazin</name>
    <dbReference type="NCBI Taxonomy" id="30419"/>
    <lineage>
        <taxon>Eukaryota</taxon>
        <taxon>Metazoa</taxon>
        <taxon>Chordata</taxon>
        <taxon>Craniata</taxon>
        <taxon>Vertebrata</taxon>
        <taxon>Euteleostomi</taxon>
        <taxon>Archelosauria</taxon>
        <taxon>Archosauria</taxon>
        <taxon>Dinosauria</taxon>
        <taxon>Saurischia</taxon>
        <taxon>Theropoda</taxon>
        <taxon>Coelurosauria</taxon>
        <taxon>Aves</taxon>
        <taxon>Neognathae</taxon>
        <taxon>Neoaves</taxon>
        <taxon>Opisthocomiformes</taxon>
        <taxon>Opisthocomidae</taxon>
        <taxon>Opisthocomus</taxon>
    </lineage>
</organism>
<keyword evidence="3" id="KW-1017">Isopeptide bond</keyword>
<dbReference type="PhylomeDB" id="A0A091XQZ1"/>
<dbReference type="SMART" id="SM00429">
    <property type="entry name" value="IPT"/>
    <property type="match status" value="1"/>
</dbReference>
<evidence type="ECO:0000256" key="1">
    <source>
        <dbReference type="ARBA" id="ARBA00004123"/>
    </source>
</evidence>
<evidence type="ECO:0000256" key="5">
    <source>
        <dbReference type="ARBA" id="ARBA00022771"/>
    </source>
</evidence>
<dbReference type="InterPro" id="IPR032201">
    <property type="entry name" value="COE_HLH"/>
</dbReference>
<dbReference type="InterPro" id="IPR014756">
    <property type="entry name" value="Ig_E-set"/>
</dbReference>
<keyword evidence="10 18" id="KW-0238">DNA-binding</keyword>
<dbReference type="STRING" id="30419.A0A091XQZ1"/>
<evidence type="ECO:0000256" key="3">
    <source>
        <dbReference type="ARBA" id="ARBA00022499"/>
    </source>
</evidence>
<feature type="domain" description="IPT/TIG" evidence="20">
    <location>
        <begin position="243"/>
        <end position="327"/>
    </location>
</feature>
<dbReference type="InterPro" id="IPR032200">
    <property type="entry name" value="COE_DBD"/>
</dbReference>
<evidence type="ECO:0000256" key="10">
    <source>
        <dbReference type="ARBA" id="ARBA00023125"/>
    </source>
</evidence>
<evidence type="ECO:0000256" key="19">
    <source>
        <dbReference type="SAM" id="MobiDB-lite"/>
    </source>
</evidence>
<evidence type="ECO:0000256" key="9">
    <source>
        <dbReference type="ARBA" id="ARBA00023015"/>
    </source>
</evidence>
<dbReference type="Pfam" id="PF01833">
    <property type="entry name" value="TIG"/>
    <property type="match status" value="1"/>
</dbReference>
<dbReference type="FunFam" id="2.60.40.10:FF:001696">
    <property type="entry name" value="Transcription factor COE3"/>
    <property type="match status" value="1"/>
</dbReference>
<dbReference type="InterPro" id="IPR038173">
    <property type="entry name" value="COE_DBD_sf"/>
</dbReference>
<evidence type="ECO:0000256" key="4">
    <source>
        <dbReference type="ARBA" id="ARBA00022723"/>
    </source>
</evidence>
<dbReference type="Gene3D" id="2.60.40.3180">
    <property type="entry name" value="Transcription factor COE1, DNA-binding domain"/>
    <property type="match status" value="1"/>
</dbReference>
<comment type="subunit">
    <text evidence="15">Homodimer. Interacts with ZNF423 and ZNF521, leading to prevent EBF1 to bind DNA and activate target genes. Interacts with CCR4-NOT component CNOT3.</text>
</comment>
<dbReference type="Gene3D" id="1.10.287.4280">
    <property type="match status" value="1"/>
</dbReference>
<proteinExistence type="inferred from homology"/>